<dbReference type="PANTHER" id="PTHR28002:SF1">
    <property type="entry name" value="MIOREX COMPLEX COMPONENT 11"/>
    <property type="match status" value="1"/>
</dbReference>
<dbReference type="CDD" id="cd22572">
    <property type="entry name" value="GCP5_NTD"/>
    <property type="match status" value="1"/>
</dbReference>
<evidence type="ECO:0000313" key="10">
    <source>
        <dbReference type="EMBL" id="KAG9975922.1"/>
    </source>
</evidence>
<name>A0A9P8FKK2_AURME</name>
<feature type="compositionally biased region" description="Acidic residues" evidence="6">
    <location>
        <begin position="804"/>
        <end position="817"/>
    </location>
</feature>
<dbReference type="GO" id="GO:0005874">
    <property type="term" value="C:microtubule"/>
    <property type="evidence" value="ECO:0007669"/>
    <property type="project" value="UniProtKB-KW"/>
</dbReference>
<dbReference type="GO" id="GO:0043015">
    <property type="term" value="F:gamma-tubulin binding"/>
    <property type="evidence" value="ECO:0007669"/>
    <property type="project" value="InterPro"/>
</dbReference>
<dbReference type="EMBL" id="JAHFXS010001720">
    <property type="protein sequence ID" value="KAG9975922.1"/>
    <property type="molecule type" value="Genomic_DNA"/>
</dbReference>
<accession>A0A9P8FKK2</accession>
<dbReference type="GO" id="GO:0005816">
    <property type="term" value="C:spindle pole body"/>
    <property type="evidence" value="ECO:0007669"/>
    <property type="project" value="UniProtKB-ARBA"/>
</dbReference>
<sequence>MAHAAKLNALTDDLIAAITPSTHRRDARQIRHLRDSALRTFKTQQHVRVNQFEIDARLEGLLEKFYVLNNEPLADALKPRLDDFAARPNKWRPEILALLLALSDRPAEKTNINKALETTPDEPVEHQLTWAEIIADDPLDEEGIWDDVENDSDYSEHRAPSLSDESVGEPTTSTSASSLSEQDVATLARAFIVPKDHELLTQVKDLRDRMTSMHSGSALTELQVTRQVLLMLHGLSTDLFEAGPGGRIRTRHSCLVINIAPSTLDRVLQDYASLGSQINIVRKFVASGQQSVVLQSFQAAVQTRLKDFSRVLSNIEQDFLQQEKSAVVSLLNVYAEIDRVAGPLVRLGDLIPDDALKHNVRAVQLLNNLFEQTCTLQLVGEDEESSKVADLLFKCLEPYLRPIRLWMTEGKLISSNELFFVRSDDENSDRGSIWHSRFTLLKQADGSIFAPDFMQSLAERIFKAGKSVMFLQALGRHPDISERSAQSLDVAQIMQSASNGLLPFSEVFKLALNNFTDALEGSETKILHQALMSQCGLQTTISAVNHIYLGVHGTRFQDFSYAIFQRMDRGSGWDDRFLLTELAQTAFEATNAVMPDHIVVRVKPRTDQQTTTSHGRRADVLDRLVVEYSIPWALQNILTKTTLAACQKAFTTLLRLYRAQYLLNQQEWTLSIMADRSKDQRVKEFLALRQHLSWFAATLKGYVCEVLSVVSKQLTIDLEAAADVDGMIAAFHTFQLDLTSKLLQHDNLAPIQGSILAILELYEDLALEWRNAVKQISNHATQPTSRQLVVQQSLSARRDRPETDEAANLTDDEDDSEPHDRHDQRSVLSVPSLLKEYTRQLSFLLAGLRSLIPSLRYSRTTLQQQIRQQSTKSTAEATKHSRISRLEARLPRFLARYITPLRTAPISHITAFLVLHELTAIVPLFGLTFAFHKFDWLPPIFSEGYWVKEGVEKFGRYFRRKGWIRDADGEGFEDEKNRTGFAKWWPRGEDGVRLLVEVATAYAITKALLPLRLGLSLWLTPSFAKISTLPIKRMFARKAATTPATKVAASPAAGTNVVAGKTTK</sequence>
<reference evidence="10" key="2">
    <citation type="submission" date="2021-08" db="EMBL/GenBank/DDBJ databases">
        <authorList>
            <person name="Gostincar C."/>
            <person name="Sun X."/>
            <person name="Song Z."/>
            <person name="Gunde-Cimerman N."/>
        </authorList>
    </citation>
    <scope>NUCLEOTIDE SEQUENCE</scope>
    <source>
        <strain evidence="10">EXF-9298</strain>
    </source>
</reference>
<keyword evidence="4" id="KW-0493">Microtubule</keyword>
<feature type="compositionally biased region" description="Acidic residues" evidence="6">
    <location>
        <begin position="144"/>
        <end position="153"/>
    </location>
</feature>
<dbReference type="AlphaFoldDB" id="A0A9P8FKK2"/>
<comment type="subcellular location">
    <subcellularLocation>
        <location evidence="1">Cytoplasm</location>
        <location evidence="1">Cytoskeleton</location>
    </subcellularLocation>
</comment>
<dbReference type="Proteomes" id="UP000729357">
    <property type="component" value="Unassembled WGS sequence"/>
</dbReference>
<evidence type="ECO:0008006" key="12">
    <source>
        <dbReference type="Google" id="ProtNLM"/>
    </source>
</evidence>
<organism evidence="10 11">
    <name type="scientific">Aureobasidium melanogenum</name>
    <name type="common">Aureobasidium pullulans var. melanogenum</name>
    <dbReference type="NCBI Taxonomy" id="46634"/>
    <lineage>
        <taxon>Eukaryota</taxon>
        <taxon>Fungi</taxon>
        <taxon>Dikarya</taxon>
        <taxon>Ascomycota</taxon>
        <taxon>Pezizomycotina</taxon>
        <taxon>Dothideomycetes</taxon>
        <taxon>Dothideomycetidae</taxon>
        <taxon>Dothideales</taxon>
        <taxon>Saccotheciaceae</taxon>
        <taxon>Aureobasidium</taxon>
    </lineage>
</organism>
<evidence type="ECO:0000256" key="4">
    <source>
        <dbReference type="ARBA" id="ARBA00022701"/>
    </source>
</evidence>
<dbReference type="InterPro" id="IPR032797">
    <property type="entry name" value="Mod21_N"/>
</dbReference>
<evidence type="ECO:0000313" key="11">
    <source>
        <dbReference type="Proteomes" id="UP000729357"/>
    </source>
</evidence>
<evidence type="ECO:0000259" key="7">
    <source>
        <dbReference type="Pfam" id="PF04130"/>
    </source>
</evidence>
<feature type="region of interest" description="Disordered" evidence="6">
    <location>
        <begin position="144"/>
        <end position="180"/>
    </location>
</feature>
<evidence type="ECO:0000259" key="8">
    <source>
        <dbReference type="Pfam" id="PF14609"/>
    </source>
</evidence>
<dbReference type="InterPro" id="IPR042241">
    <property type="entry name" value="GCP_C_sf"/>
</dbReference>
<proteinExistence type="inferred from homology"/>
<evidence type="ECO:0000256" key="3">
    <source>
        <dbReference type="ARBA" id="ARBA00022490"/>
    </source>
</evidence>
<dbReference type="Pfam" id="PF17681">
    <property type="entry name" value="GCP_N_terminal"/>
    <property type="match status" value="1"/>
</dbReference>
<gene>
    <name evidence="10" type="ORF">KCU98_g11049</name>
</gene>
<dbReference type="InterPro" id="IPR059169">
    <property type="entry name" value="GCP5_N_ext"/>
</dbReference>
<evidence type="ECO:0000256" key="1">
    <source>
        <dbReference type="ARBA" id="ARBA00004245"/>
    </source>
</evidence>
<comment type="caution">
    <text evidence="10">The sequence shown here is derived from an EMBL/GenBank/DDBJ whole genome shotgun (WGS) entry which is preliminary data.</text>
</comment>
<protein>
    <recommendedName>
        <fullName evidence="12">Spindle pole body component</fullName>
    </recommendedName>
</protein>
<evidence type="ECO:0000256" key="5">
    <source>
        <dbReference type="ARBA" id="ARBA00023212"/>
    </source>
</evidence>
<feature type="domain" description="Gamma tubulin complex component protein N-terminal" evidence="9">
    <location>
        <begin position="226"/>
        <end position="490"/>
    </location>
</feature>
<keyword evidence="11" id="KW-1185">Reference proteome</keyword>
<evidence type="ECO:0000256" key="2">
    <source>
        <dbReference type="ARBA" id="ARBA00010337"/>
    </source>
</evidence>
<dbReference type="GO" id="GO:0005739">
    <property type="term" value="C:mitochondrion"/>
    <property type="evidence" value="ECO:0007669"/>
    <property type="project" value="TreeGrafter"/>
</dbReference>
<keyword evidence="3" id="KW-0963">Cytoplasm</keyword>
<feature type="compositionally biased region" description="Polar residues" evidence="6">
    <location>
        <begin position="784"/>
        <end position="795"/>
    </location>
</feature>
<evidence type="ECO:0000259" key="9">
    <source>
        <dbReference type="Pfam" id="PF17681"/>
    </source>
</evidence>
<dbReference type="PANTHER" id="PTHR28002">
    <property type="entry name" value="MIOREX COMPLEX COMPONENT 11"/>
    <property type="match status" value="1"/>
</dbReference>
<dbReference type="InterPro" id="IPR018811">
    <property type="entry name" value="MRX11"/>
</dbReference>
<feature type="non-terminal residue" evidence="10">
    <location>
        <position position="1"/>
    </location>
</feature>
<evidence type="ECO:0000256" key="6">
    <source>
        <dbReference type="SAM" id="MobiDB-lite"/>
    </source>
</evidence>
<comment type="similarity">
    <text evidence="2">Belongs to the TUBGCP family.</text>
</comment>
<dbReference type="Pfam" id="PF04130">
    <property type="entry name" value="GCP_C_terminal"/>
    <property type="match status" value="1"/>
</dbReference>
<keyword evidence="5" id="KW-0206">Cytoskeleton</keyword>
<reference evidence="10" key="1">
    <citation type="journal article" date="2021" name="J Fungi (Basel)">
        <title>Virulence traits and population genomics of the black yeast Aureobasidium melanogenum.</title>
        <authorList>
            <person name="Cernosa A."/>
            <person name="Sun X."/>
            <person name="Gostincar C."/>
            <person name="Fang C."/>
            <person name="Gunde-Cimerman N."/>
            <person name="Song Z."/>
        </authorList>
    </citation>
    <scope>NUCLEOTIDE SEQUENCE</scope>
    <source>
        <strain evidence="10">EXF-9298</strain>
    </source>
</reference>
<dbReference type="GO" id="GO:0007020">
    <property type="term" value="P:microtubule nucleation"/>
    <property type="evidence" value="ECO:0007669"/>
    <property type="project" value="UniProtKB-ARBA"/>
</dbReference>
<dbReference type="InterPro" id="IPR041470">
    <property type="entry name" value="GCP_N"/>
</dbReference>
<feature type="domain" description="Gamma tubulin complex component C-terminal" evidence="7">
    <location>
        <begin position="538"/>
        <end position="851"/>
    </location>
</feature>
<dbReference type="Gene3D" id="1.20.120.1900">
    <property type="entry name" value="Gamma-tubulin complex, C-terminal domain"/>
    <property type="match status" value="1"/>
</dbReference>
<dbReference type="Pfam" id="PF14609">
    <property type="entry name" value="GCP5-Mod21_N"/>
    <property type="match status" value="1"/>
</dbReference>
<feature type="domain" description="Gamma-Tubulin ring complex non-core subunit mod21 N-terminal" evidence="8">
    <location>
        <begin position="67"/>
        <end position="151"/>
    </location>
</feature>
<dbReference type="Pfam" id="PF10306">
    <property type="entry name" value="FLILHELTA"/>
    <property type="match status" value="1"/>
</dbReference>
<feature type="region of interest" description="Disordered" evidence="6">
    <location>
        <begin position="784"/>
        <end position="825"/>
    </location>
</feature>
<dbReference type="InterPro" id="IPR040457">
    <property type="entry name" value="GCP_C"/>
</dbReference>
<dbReference type="GO" id="GO:0000930">
    <property type="term" value="C:gamma-tubulin complex"/>
    <property type="evidence" value="ECO:0007669"/>
    <property type="project" value="UniProtKB-ARBA"/>
</dbReference>
<feature type="compositionally biased region" description="Polar residues" evidence="6">
    <location>
        <begin position="169"/>
        <end position="180"/>
    </location>
</feature>